<comment type="caution">
    <text evidence="1">The sequence shown here is derived from an EMBL/GenBank/DDBJ whole genome shotgun (WGS) entry which is preliminary data.</text>
</comment>
<proteinExistence type="predicted"/>
<dbReference type="Proteomes" id="UP000697998">
    <property type="component" value="Unassembled WGS sequence"/>
</dbReference>
<gene>
    <name evidence="1" type="ORF">IPJ27_16450</name>
</gene>
<reference evidence="1 2" key="1">
    <citation type="submission" date="2020-10" db="EMBL/GenBank/DDBJ databases">
        <title>Connecting structure to function with the recovery of over 1000 high-quality activated sludge metagenome-assembled genomes encoding full-length rRNA genes using long-read sequencing.</title>
        <authorList>
            <person name="Singleton C.M."/>
            <person name="Petriglieri F."/>
            <person name="Kristensen J.M."/>
            <person name="Kirkegaard R.H."/>
            <person name="Michaelsen T.Y."/>
            <person name="Andersen M.H."/>
            <person name="Karst S.M."/>
            <person name="Dueholm M.S."/>
            <person name="Nielsen P.H."/>
            <person name="Albertsen M."/>
        </authorList>
    </citation>
    <scope>NUCLEOTIDE SEQUENCE [LARGE SCALE GENOMIC DNA]</scope>
    <source>
        <strain evidence="1">EsbW_18-Q3-R4-48_BATAC.285</strain>
    </source>
</reference>
<protein>
    <recommendedName>
        <fullName evidence="3">Histidine phosphatase family protein</fullName>
    </recommendedName>
</protein>
<accession>A0A935PZE2</accession>
<evidence type="ECO:0000313" key="2">
    <source>
        <dbReference type="Proteomes" id="UP000697998"/>
    </source>
</evidence>
<dbReference type="AlphaFoldDB" id="A0A935PZE2"/>
<organism evidence="1 2">
    <name type="scientific">Candidatus Accumulibacter proximus</name>
    <dbReference type="NCBI Taxonomy" id="2954385"/>
    <lineage>
        <taxon>Bacteria</taxon>
        <taxon>Pseudomonadati</taxon>
        <taxon>Pseudomonadota</taxon>
        <taxon>Betaproteobacteria</taxon>
        <taxon>Candidatus Accumulibacter</taxon>
    </lineage>
</organism>
<sequence length="86" mass="8771">MINQGPVEPLPALNSFYARAKAREITLAALLALLTGLPTTGAPVVLVTHQVTIDAFTNEGTASGGGSLFALNGSGEPRLLGSIKPD</sequence>
<name>A0A935PZE2_9PROT</name>
<dbReference type="EMBL" id="JADJMH010000016">
    <property type="protein sequence ID" value="MBK7676210.1"/>
    <property type="molecule type" value="Genomic_DNA"/>
</dbReference>
<evidence type="ECO:0008006" key="3">
    <source>
        <dbReference type="Google" id="ProtNLM"/>
    </source>
</evidence>
<evidence type="ECO:0000313" key="1">
    <source>
        <dbReference type="EMBL" id="MBK7676210.1"/>
    </source>
</evidence>